<comment type="caution">
    <text evidence="5">The sequence shown here is derived from an EMBL/GenBank/DDBJ whole genome shotgun (WGS) entry which is preliminary data.</text>
</comment>
<evidence type="ECO:0000259" key="3">
    <source>
        <dbReference type="Pfam" id="PF03446"/>
    </source>
</evidence>
<dbReference type="Gene3D" id="3.40.50.720">
    <property type="entry name" value="NAD(P)-binding Rossmann-like Domain"/>
    <property type="match status" value="1"/>
</dbReference>
<dbReference type="InterPro" id="IPR006115">
    <property type="entry name" value="6PGDH_NADP-bd"/>
</dbReference>
<proteinExistence type="inferred from homology"/>
<sequence>MEADEPPTTGAKTVQDKNPATVTVIGLGAMGRPIAAELVKAGHPTTVWNRSPGRAGDLVALGAAEADSPAAAVAASEVVLVAVLDYASVHEVLDPVAGQLAGKALVNLTTGTPEQARRTAAWAAEHGIGYLDGAMMAVPAMIGRPEAKLLYSGSTEVFDRYRPVLDLLAESTFYGPDAGLASLYDLALLSGMYAMFFGFQHGAAMVATAGVSATEFAGMATSWLSAVMGAIHDEAAVIDGGNYRIDAQDANFTKSALDVIVRASRDAGIGVDVVAPMQELLARQIAAGHAEEAATRTYEEIRHPR</sequence>
<accession>A0A4Q7J742</accession>
<feature type="domain" description="NADPH-dependent reductive aminase-like C-terminal" evidence="4">
    <location>
        <begin position="177"/>
        <end position="302"/>
    </location>
</feature>
<reference evidence="5 6" key="1">
    <citation type="submission" date="2019-02" db="EMBL/GenBank/DDBJ databases">
        <title>Draft genome sequence of Amycolatopsis sp. 8-3EHSu isolated from roots of Suaeda maritima.</title>
        <authorList>
            <person name="Duangmal K."/>
            <person name="Chantavorakit T."/>
        </authorList>
    </citation>
    <scope>NUCLEOTIDE SEQUENCE [LARGE SCALE GENOMIC DNA]</scope>
    <source>
        <strain evidence="5 6">8-3EHSu</strain>
    </source>
</reference>
<comment type="similarity">
    <text evidence="1">Belongs to the HIBADH-related family.</text>
</comment>
<dbReference type="Proteomes" id="UP000292003">
    <property type="component" value="Unassembled WGS sequence"/>
</dbReference>
<dbReference type="InterPro" id="IPR013328">
    <property type="entry name" value="6PGD_dom2"/>
</dbReference>
<dbReference type="OrthoDB" id="9135493at2"/>
<evidence type="ECO:0000259" key="4">
    <source>
        <dbReference type="Pfam" id="PF21761"/>
    </source>
</evidence>
<protein>
    <submittedName>
        <fullName evidence="5">NAD(P)-dependent oxidoreductase</fullName>
    </submittedName>
</protein>
<dbReference type="Pfam" id="PF21761">
    <property type="entry name" value="RedAm-like_C"/>
    <property type="match status" value="1"/>
</dbReference>
<dbReference type="Gene3D" id="1.10.1040.10">
    <property type="entry name" value="N-(1-d-carboxylethyl)-l-norvaline Dehydrogenase, domain 2"/>
    <property type="match status" value="1"/>
</dbReference>
<dbReference type="PIRSF" id="PIRSF000103">
    <property type="entry name" value="HIBADH"/>
    <property type="match status" value="1"/>
</dbReference>
<name>A0A4Q7J742_9PSEU</name>
<keyword evidence="2" id="KW-0560">Oxidoreductase</keyword>
<evidence type="ECO:0000313" key="5">
    <source>
        <dbReference type="EMBL" id="RZQ62969.1"/>
    </source>
</evidence>
<evidence type="ECO:0000313" key="6">
    <source>
        <dbReference type="Proteomes" id="UP000292003"/>
    </source>
</evidence>
<dbReference type="GO" id="GO:0050661">
    <property type="term" value="F:NADP binding"/>
    <property type="evidence" value="ECO:0007669"/>
    <property type="project" value="InterPro"/>
</dbReference>
<evidence type="ECO:0000256" key="2">
    <source>
        <dbReference type="ARBA" id="ARBA00023002"/>
    </source>
</evidence>
<dbReference type="SUPFAM" id="SSF51735">
    <property type="entry name" value="NAD(P)-binding Rossmann-fold domains"/>
    <property type="match status" value="1"/>
</dbReference>
<dbReference type="PANTHER" id="PTHR43580">
    <property type="entry name" value="OXIDOREDUCTASE GLYR1-RELATED"/>
    <property type="match status" value="1"/>
</dbReference>
<dbReference type="InterPro" id="IPR048666">
    <property type="entry name" value="RedAm-like_C"/>
</dbReference>
<dbReference type="EMBL" id="SFCC01000007">
    <property type="protein sequence ID" value="RZQ62969.1"/>
    <property type="molecule type" value="Genomic_DNA"/>
</dbReference>
<dbReference type="InterPro" id="IPR051265">
    <property type="entry name" value="HIBADH-related_NP60_sf"/>
</dbReference>
<dbReference type="Pfam" id="PF03446">
    <property type="entry name" value="NAD_binding_2"/>
    <property type="match status" value="1"/>
</dbReference>
<dbReference type="InterPro" id="IPR015815">
    <property type="entry name" value="HIBADH-related"/>
</dbReference>
<gene>
    <name evidence="5" type="ORF">EWH70_14830</name>
</gene>
<dbReference type="PANTHER" id="PTHR43580:SF2">
    <property type="entry name" value="CYTOKINE-LIKE NUCLEAR FACTOR N-PAC"/>
    <property type="match status" value="1"/>
</dbReference>
<feature type="domain" description="6-phosphogluconate dehydrogenase NADP-binding" evidence="3">
    <location>
        <begin position="22"/>
        <end position="174"/>
    </location>
</feature>
<keyword evidence="6" id="KW-1185">Reference proteome</keyword>
<dbReference type="InterPro" id="IPR036291">
    <property type="entry name" value="NAD(P)-bd_dom_sf"/>
</dbReference>
<organism evidence="5 6">
    <name type="scientific">Amycolatopsis suaedae</name>
    <dbReference type="NCBI Taxonomy" id="2510978"/>
    <lineage>
        <taxon>Bacteria</taxon>
        <taxon>Bacillati</taxon>
        <taxon>Actinomycetota</taxon>
        <taxon>Actinomycetes</taxon>
        <taxon>Pseudonocardiales</taxon>
        <taxon>Pseudonocardiaceae</taxon>
        <taxon>Amycolatopsis</taxon>
    </lineage>
</organism>
<dbReference type="GO" id="GO:0016491">
    <property type="term" value="F:oxidoreductase activity"/>
    <property type="evidence" value="ECO:0007669"/>
    <property type="project" value="UniProtKB-KW"/>
</dbReference>
<evidence type="ECO:0000256" key="1">
    <source>
        <dbReference type="ARBA" id="ARBA00009080"/>
    </source>
</evidence>
<dbReference type="AlphaFoldDB" id="A0A4Q7J742"/>